<protein>
    <submittedName>
        <fullName evidence="1">Uncharacterized protein</fullName>
    </submittedName>
</protein>
<accession>A0A3B0YIW8</accession>
<evidence type="ECO:0000313" key="1">
    <source>
        <dbReference type="EMBL" id="VAW76690.1"/>
    </source>
</evidence>
<dbReference type="AlphaFoldDB" id="A0A3B0YIW8"/>
<reference evidence="1" key="1">
    <citation type="submission" date="2018-06" db="EMBL/GenBank/DDBJ databases">
        <authorList>
            <person name="Zhirakovskaya E."/>
        </authorList>
    </citation>
    <scope>NUCLEOTIDE SEQUENCE</scope>
</reference>
<proteinExistence type="predicted"/>
<sequence length="74" mass="8656">MLKVYDMSSGNINPVDENTDYDEHVLYSQWQPIVADFVELKLQTVEQERKSEKENTLPEELVCIDCDNFIDSQD</sequence>
<organism evidence="1">
    <name type="scientific">hydrothermal vent metagenome</name>
    <dbReference type="NCBI Taxonomy" id="652676"/>
    <lineage>
        <taxon>unclassified sequences</taxon>
        <taxon>metagenomes</taxon>
        <taxon>ecological metagenomes</taxon>
    </lineage>
</organism>
<name>A0A3B0YIW8_9ZZZZ</name>
<dbReference type="EMBL" id="UOFL01000111">
    <property type="protein sequence ID" value="VAW76690.1"/>
    <property type="molecule type" value="Genomic_DNA"/>
</dbReference>
<gene>
    <name evidence="1" type="ORF">MNBD_GAMMA12-1412</name>
</gene>